<gene>
    <name evidence="3" type="ORF">JOC54_001924</name>
</gene>
<reference evidence="3" key="1">
    <citation type="submission" date="2021-01" db="EMBL/GenBank/DDBJ databases">
        <title>Genomic Encyclopedia of Type Strains, Phase IV (KMG-IV): sequencing the most valuable type-strain genomes for metagenomic binning, comparative biology and taxonomic classification.</title>
        <authorList>
            <person name="Goeker M."/>
        </authorList>
    </citation>
    <scope>NUCLEOTIDE SEQUENCE</scope>
    <source>
        <strain evidence="3">DSM 21943</strain>
    </source>
</reference>
<accession>A0ABS2SV30</accession>
<dbReference type="InterPro" id="IPR019079">
    <property type="entry name" value="Capsule_synth_CapA"/>
</dbReference>
<evidence type="ECO:0000313" key="3">
    <source>
        <dbReference type="EMBL" id="MBM7838665.1"/>
    </source>
</evidence>
<sequence>MNYKYPVVIGAGLLLMAGGCQTQEEVRETAVLGTIDQRTAQLLGTDNKLFSKTATISTIGDILIHDRVYDDARTNDGFDFVPMLEDVAPYLEAADVTIANQETMIGGEELGLSGYPAFNSPFEVGDALKASGVDVVTLANNHTLDRGPQVIMNALDHWDKLDMVYTGSFRDQEDADELRIVESNGIAIAILSYTYGTNGIPIPDGRDYLVNLAIPQLMEKQIKEADEKADAVLVALHAGDEYVDYPNDQQREWVQLAADSGATAVIGHHPHVLQPVEWVEGVHNHDMLVVYSLGNFLSGQFDHPRRVGGIFSFELEMQDNGKARAITPSFMPTYVQFEEDSSNYRVTPMKDLTDEELPDVLDHMQDVDSHMSQWAPELEVIKE</sequence>
<dbReference type="EMBL" id="JAFBCV010000005">
    <property type="protein sequence ID" value="MBM7838665.1"/>
    <property type="molecule type" value="Genomic_DNA"/>
</dbReference>
<dbReference type="InterPro" id="IPR029052">
    <property type="entry name" value="Metallo-depent_PP-like"/>
</dbReference>
<name>A0ABS2SV30_9BACI</name>
<dbReference type="PROSITE" id="PS51257">
    <property type="entry name" value="PROKAR_LIPOPROTEIN"/>
    <property type="match status" value="1"/>
</dbReference>
<dbReference type="PANTHER" id="PTHR33393:SF12">
    <property type="entry name" value="CAPSULE BIOSYNTHESIS PROTEIN CAPA"/>
    <property type="match status" value="1"/>
</dbReference>
<dbReference type="PANTHER" id="PTHR33393">
    <property type="entry name" value="POLYGLUTAMINE SYNTHESIS ACCESSORY PROTEIN RV0574C-RELATED"/>
    <property type="match status" value="1"/>
</dbReference>
<evidence type="ECO:0000256" key="1">
    <source>
        <dbReference type="ARBA" id="ARBA00005662"/>
    </source>
</evidence>
<dbReference type="RefSeq" id="WP_035440362.1">
    <property type="nucleotide sequence ID" value="NZ_JAFBCV010000005.1"/>
</dbReference>
<evidence type="ECO:0000259" key="2">
    <source>
        <dbReference type="SMART" id="SM00854"/>
    </source>
</evidence>
<keyword evidence="4" id="KW-1185">Reference proteome</keyword>
<dbReference type="Gene3D" id="3.60.21.10">
    <property type="match status" value="1"/>
</dbReference>
<dbReference type="SUPFAM" id="SSF56300">
    <property type="entry name" value="Metallo-dependent phosphatases"/>
    <property type="match status" value="1"/>
</dbReference>
<dbReference type="CDD" id="cd07381">
    <property type="entry name" value="MPP_CapA"/>
    <property type="match status" value="1"/>
</dbReference>
<dbReference type="InterPro" id="IPR052169">
    <property type="entry name" value="CW_Biosynth-Accessory"/>
</dbReference>
<dbReference type="SMART" id="SM00854">
    <property type="entry name" value="PGA_cap"/>
    <property type="match status" value="1"/>
</dbReference>
<organism evidence="3 4">
    <name type="scientific">Shouchella xiaoxiensis</name>
    <dbReference type="NCBI Taxonomy" id="766895"/>
    <lineage>
        <taxon>Bacteria</taxon>
        <taxon>Bacillati</taxon>
        <taxon>Bacillota</taxon>
        <taxon>Bacilli</taxon>
        <taxon>Bacillales</taxon>
        <taxon>Bacillaceae</taxon>
        <taxon>Shouchella</taxon>
    </lineage>
</organism>
<comment type="similarity">
    <text evidence="1">Belongs to the CapA family.</text>
</comment>
<feature type="domain" description="Capsule synthesis protein CapA" evidence="2">
    <location>
        <begin position="55"/>
        <end position="300"/>
    </location>
</feature>
<protein>
    <submittedName>
        <fullName evidence="3">Poly-gamma-glutamate synthesis protein (Capsule biosynthesis protein)</fullName>
    </submittedName>
</protein>
<dbReference type="Proteomes" id="UP001179280">
    <property type="component" value="Unassembled WGS sequence"/>
</dbReference>
<dbReference type="Pfam" id="PF09587">
    <property type="entry name" value="PGA_cap"/>
    <property type="match status" value="1"/>
</dbReference>
<evidence type="ECO:0000313" key="4">
    <source>
        <dbReference type="Proteomes" id="UP001179280"/>
    </source>
</evidence>
<proteinExistence type="inferred from homology"/>
<comment type="caution">
    <text evidence="3">The sequence shown here is derived from an EMBL/GenBank/DDBJ whole genome shotgun (WGS) entry which is preliminary data.</text>
</comment>